<proteinExistence type="predicted"/>
<dbReference type="EMBL" id="LXQA010966204">
    <property type="protein sequence ID" value="MCI79108.1"/>
    <property type="molecule type" value="Genomic_DNA"/>
</dbReference>
<dbReference type="Proteomes" id="UP000265520">
    <property type="component" value="Unassembled WGS sequence"/>
</dbReference>
<dbReference type="AlphaFoldDB" id="A0A392USW0"/>
<evidence type="ECO:0000313" key="1">
    <source>
        <dbReference type="EMBL" id="MCI79108.1"/>
    </source>
</evidence>
<reference evidence="1 2" key="1">
    <citation type="journal article" date="2018" name="Front. Plant Sci.">
        <title>Red Clover (Trifolium pratense) and Zigzag Clover (T. medium) - A Picture of Genomic Similarities and Differences.</title>
        <authorList>
            <person name="Dluhosova J."/>
            <person name="Istvanek J."/>
            <person name="Nedelnik J."/>
            <person name="Repkova J."/>
        </authorList>
    </citation>
    <scope>NUCLEOTIDE SEQUENCE [LARGE SCALE GENOMIC DNA]</scope>
    <source>
        <strain evidence="2">cv. 10/8</strain>
        <tissue evidence="1">Leaf</tissue>
    </source>
</reference>
<name>A0A392USW0_9FABA</name>
<feature type="non-terminal residue" evidence="1">
    <location>
        <position position="1"/>
    </location>
</feature>
<evidence type="ECO:0000313" key="2">
    <source>
        <dbReference type="Proteomes" id="UP000265520"/>
    </source>
</evidence>
<organism evidence="1 2">
    <name type="scientific">Trifolium medium</name>
    <dbReference type="NCBI Taxonomy" id="97028"/>
    <lineage>
        <taxon>Eukaryota</taxon>
        <taxon>Viridiplantae</taxon>
        <taxon>Streptophyta</taxon>
        <taxon>Embryophyta</taxon>
        <taxon>Tracheophyta</taxon>
        <taxon>Spermatophyta</taxon>
        <taxon>Magnoliopsida</taxon>
        <taxon>eudicotyledons</taxon>
        <taxon>Gunneridae</taxon>
        <taxon>Pentapetalae</taxon>
        <taxon>rosids</taxon>
        <taxon>fabids</taxon>
        <taxon>Fabales</taxon>
        <taxon>Fabaceae</taxon>
        <taxon>Papilionoideae</taxon>
        <taxon>50 kb inversion clade</taxon>
        <taxon>NPAAA clade</taxon>
        <taxon>Hologalegina</taxon>
        <taxon>IRL clade</taxon>
        <taxon>Trifolieae</taxon>
        <taxon>Trifolium</taxon>
    </lineage>
</organism>
<protein>
    <submittedName>
        <fullName evidence="1">Uncharacterized protein</fullName>
    </submittedName>
</protein>
<accession>A0A392USW0</accession>
<sequence>GNLTVDFGGHGSENERLRLGMGENGDLFVRAALHSIWCSAAGC</sequence>
<comment type="caution">
    <text evidence="1">The sequence shown here is derived from an EMBL/GenBank/DDBJ whole genome shotgun (WGS) entry which is preliminary data.</text>
</comment>
<keyword evidence="2" id="KW-1185">Reference proteome</keyword>
<gene>
    <name evidence="1" type="ORF">A2U01_0100379</name>
</gene>